<gene>
    <name evidence="1" type="ORF">V6N11_007406</name>
</gene>
<evidence type="ECO:0000313" key="2">
    <source>
        <dbReference type="Proteomes" id="UP001396334"/>
    </source>
</evidence>
<organism evidence="1 2">
    <name type="scientific">Hibiscus sabdariffa</name>
    <name type="common">roselle</name>
    <dbReference type="NCBI Taxonomy" id="183260"/>
    <lineage>
        <taxon>Eukaryota</taxon>
        <taxon>Viridiplantae</taxon>
        <taxon>Streptophyta</taxon>
        <taxon>Embryophyta</taxon>
        <taxon>Tracheophyta</taxon>
        <taxon>Spermatophyta</taxon>
        <taxon>Magnoliopsida</taxon>
        <taxon>eudicotyledons</taxon>
        <taxon>Gunneridae</taxon>
        <taxon>Pentapetalae</taxon>
        <taxon>rosids</taxon>
        <taxon>malvids</taxon>
        <taxon>Malvales</taxon>
        <taxon>Malvaceae</taxon>
        <taxon>Malvoideae</taxon>
        <taxon>Hibiscus</taxon>
    </lineage>
</organism>
<accession>A0ABR2NRZ3</accession>
<protein>
    <submittedName>
        <fullName evidence="1">Uncharacterized protein</fullName>
    </submittedName>
</protein>
<dbReference type="EMBL" id="JBBPBN010000105">
    <property type="protein sequence ID" value="KAK8978944.1"/>
    <property type="molecule type" value="Genomic_DNA"/>
</dbReference>
<dbReference type="Proteomes" id="UP001396334">
    <property type="component" value="Unassembled WGS sequence"/>
</dbReference>
<comment type="caution">
    <text evidence="1">The sequence shown here is derived from an EMBL/GenBank/DDBJ whole genome shotgun (WGS) entry which is preliminary data.</text>
</comment>
<proteinExistence type="predicted"/>
<sequence length="110" mass="12809">MLHVFSNKLQTSRHPRSSYTFEFHSIPVIKLTQNDDLSCHEPNTFEVRVVILVQHQPCSGSRVRCKGFLDLLSFDYAFRPPTSPDSDSPIRFWIQQLKSEQKLEVLVQSF</sequence>
<reference evidence="1 2" key="1">
    <citation type="journal article" date="2024" name="G3 (Bethesda)">
        <title>Genome assembly of Hibiscus sabdariffa L. provides insights into metabolisms of medicinal natural products.</title>
        <authorList>
            <person name="Kim T."/>
        </authorList>
    </citation>
    <scope>NUCLEOTIDE SEQUENCE [LARGE SCALE GENOMIC DNA]</scope>
    <source>
        <strain evidence="1">TK-2024</strain>
        <tissue evidence="1">Old leaves</tissue>
    </source>
</reference>
<keyword evidence="2" id="KW-1185">Reference proteome</keyword>
<evidence type="ECO:0000313" key="1">
    <source>
        <dbReference type="EMBL" id="KAK8978944.1"/>
    </source>
</evidence>
<name>A0ABR2NRZ3_9ROSI</name>